<dbReference type="AlphaFoldDB" id="A0A6S6R6G5"/>
<sequence>MKGLYSRYNKQKNCIDVTVYEAGYISIGLQKKGRWSKGGFEYTGEGWMY</sequence>
<keyword evidence="2" id="KW-1185">Reference proteome</keyword>
<dbReference type="RefSeq" id="WP_184088851.1">
    <property type="nucleotide sequence ID" value="NZ_AP023367.1"/>
</dbReference>
<reference evidence="1 2" key="1">
    <citation type="journal article" date="2016" name="Int. J. Syst. Evol. Microbiol.">
        <title>Descriptions of Anaerotaenia torta gen. nov., sp. nov. and Anaerocolumna cellulosilytica gen. nov., sp. nov. isolated from a methanogenic reactor of cattle waste.</title>
        <authorList>
            <person name="Uek A."/>
            <person name="Ohtaki Y."/>
            <person name="Kaku N."/>
            <person name="Ueki K."/>
        </authorList>
    </citation>
    <scope>NUCLEOTIDE SEQUENCE [LARGE SCALE GENOMIC DNA]</scope>
    <source>
        <strain evidence="1 2">SN021</strain>
    </source>
</reference>
<organism evidence="1 2">
    <name type="scientific">Anaerocolumna cellulosilytica</name>
    <dbReference type="NCBI Taxonomy" id="433286"/>
    <lineage>
        <taxon>Bacteria</taxon>
        <taxon>Bacillati</taxon>
        <taxon>Bacillota</taxon>
        <taxon>Clostridia</taxon>
        <taxon>Lachnospirales</taxon>
        <taxon>Lachnospiraceae</taxon>
        <taxon>Anaerocolumna</taxon>
    </lineage>
</organism>
<gene>
    <name evidence="1" type="ORF">acsn021_24640</name>
</gene>
<dbReference type="KEGG" id="acel:acsn021_24640"/>
<protein>
    <submittedName>
        <fullName evidence="1">Uncharacterized protein</fullName>
    </submittedName>
</protein>
<name>A0A6S6R6G5_9FIRM</name>
<evidence type="ECO:0000313" key="2">
    <source>
        <dbReference type="Proteomes" id="UP000515561"/>
    </source>
</evidence>
<dbReference type="EMBL" id="AP023367">
    <property type="protein sequence ID" value="BCJ94895.1"/>
    <property type="molecule type" value="Genomic_DNA"/>
</dbReference>
<evidence type="ECO:0000313" key="1">
    <source>
        <dbReference type="EMBL" id="BCJ94895.1"/>
    </source>
</evidence>
<dbReference type="Proteomes" id="UP000515561">
    <property type="component" value="Chromosome"/>
</dbReference>
<accession>A0A6S6R6G5</accession>
<proteinExistence type="predicted"/>